<feature type="compositionally biased region" description="Polar residues" evidence="1">
    <location>
        <begin position="12"/>
        <end position="25"/>
    </location>
</feature>
<reference evidence="2 3" key="1">
    <citation type="submission" date="2013-09" db="EMBL/GenBank/DDBJ databases">
        <title>Corchorus capsularis genome sequencing.</title>
        <authorList>
            <person name="Alam M."/>
            <person name="Haque M.S."/>
            <person name="Islam M.S."/>
            <person name="Emdad E.M."/>
            <person name="Islam M.M."/>
            <person name="Ahmed B."/>
            <person name="Halim A."/>
            <person name="Hossen Q.M.M."/>
            <person name="Hossain M.Z."/>
            <person name="Ahmed R."/>
            <person name="Khan M.M."/>
            <person name="Islam R."/>
            <person name="Rashid M.M."/>
            <person name="Khan S.A."/>
            <person name="Rahman M.S."/>
            <person name="Alam M."/>
        </authorList>
    </citation>
    <scope>NUCLEOTIDE SEQUENCE [LARGE SCALE GENOMIC DNA]</scope>
    <source>
        <strain evidence="3">cv. CVL-1</strain>
        <tissue evidence="2">Whole seedling</tissue>
    </source>
</reference>
<dbReference type="AlphaFoldDB" id="A0A1R3GT02"/>
<name>A0A1R3GT02_COCAP</name>
<proteinExistence type="predicted"/>
<gene>
    <name evidence="2" type="ORF">CCACVL1_23640</name>
</gene>
<protein>
    <submittedName>
        <fullName evidence="2">Uncharacterized protein</fullName>
    </submittedName>
</protein>
<comment type="caution">
    <text evidence="2">The sequence shown here is derived from an EMBL/GenBank/DDBJ whole genome shotgun (WGS) entry which is preliminary data.</text>
</comment>
<evidence type="ECO:0000256" key="1">
    <source>
        <dbReference type="SAM" id="MobiDB-lite"/>
    </source>
</evidence>
<keyword evidence="3" id="KW-1185">Reference proteome</keyword>
<organism evidence="2 3">
    <name type="scientific">Corchorus capsularis</name>
    <name type="common">Jute</name>
    <dbReference type="NCBI Taxonomy" id="210143"/>
    <lineage>
        <taxon>Eukaryota</taxon>
        <taxon>Viridiplantae</taxon>
        <taxon>Streptophyta</taxon>
        <taxon>Embryophyta</taxon>
        <taxon>Tracheophyta</taxon>
        <taxon>Spermatophyta</taxon>
        <taxon>Magnoliopsida</taxon>
        <taxon>eudicotyledons</taxon>
        <taxon>Gunneridae</taxon>
        <taxon>Pentapetalae</taxon>
        <taxon>rosids</taxon>
        <taxon>malvids</taxon>
        <taxon>Malvales</taxon>
        <taxon>Malvaceae</taxon>
        <taxon>Grewioideae</taxon>
        <taxon>Apeibeae</taxon>
        <taxon>Corchorus</taxon>
    </lineage>
</organism>
<dbReference type="EMBL" id="AWWV01013531">
    <property type="protein sequence ID" value="OMO61258.1"/>
    <property type="molecule type" value="Genomic_DNA"/>
</dbReference>
<evidence type="ECO:0000313" key="2">
    <source>
        <dbReference type="EMBL" id="OMO61258.1"/>
    </source>
</evidence>
<sequence>KEVVEAPYYSHEASNPTSKASPARL</sequence>
<feature type="non-terminal residue" evidence="2">
    <location>
        <position position="1"/>
    </location>
</feature>
<dbReference type="Proteomes" id="UP000188268">
    <property type="component" value="Unassembled WGS sequence"/>
</dbReference>
<dbReference type="Gramene" id="OMO61258">
    <property type="protein sequence ID" value="OMO61258"/>
    <property type="gene ID" value="CCACVL1_23640"/>
</dbReference>
<evidence type="ECO:0000313" key="3">
    <source>
        <dbReference type="Proteomes" id="UP000188268"/>
    </source>
</evidence>
<accession>A0A1R3GT02</accession>
<feature type="region of interest" description="Disordered" evidence="1">
    <location>
        <begin position="1"/>
        <end position="25"/>
    </location>
</feature>